<evidence type="ECO:0000256" key="2">
    <source>
        <dbReference type="ARBA" id="ARBA00022475"/>
    </source>
</evidence>
<feature type="transmembrane region" description="Helical" evidence="6">
    <location>
        <begin position="228"/>
        <end position="252"/>
    </location>
</feature>
<feature type="transmembrane region" description="Helical" evidence="6">
    <location>
        <begin position="48"/>
        <end position="69"/>
    </location>
</feature>
<feature type="transmembrane region" description="Helical" evidence="6">
    <location>
        <begin position="258"/>
        <end position="282"/>
    </location>
</feature>
<feature type="transmembrane region" description="Helical" evidence="6">
    <location>
        <begin position="20"/>
        <end position="42"/>
    </location>
</feature>
<dbReference type="PANTHER" id="PTHR23513:SF6">
    <property type="entry name" value="MAJOR FACILITATOR SUPERFAMILY ASSOCIATED DOMAIN-CONTAINING PROTEIN"/>
    <property type="match status" value="1"/>
</dbReference>
<evidence type="ECO:0000256" key="6">
    <source>
        <dbReference type="SAM" id="Phobius"/>
    </source>
</evidence>
<feature type="transmembrane region" description="Helical" evidence="6">
    <location>
        <begin position="81"/>
        <end position="98"/>
    </location>
</feature>
<feature type="transmembrane region" description="Helical" evidence="6">
    <location>
        <begin position="294"/>
        <end position="314"/>
    </location>
</feature>
<dbReference type="Proteomes" id="UP000494330">
    <property type="component" value="Unassembled WGS sequence"/>
</dbReference>
<dbReference type="SUPFAM" id="SSF103473">
    <property type="entry name" value="MFS general substrate transporter"/>
    <property type="match status" value="1"/>
</dbReference>
<reference evidence="7 8" key="1">
    <citation type="submission" date="2019-09" db="EMBL/GenBank/DDBJ databases">
        <authorList>
            <person name="Depoorter E."/>
        </authorList>
    </citation>
    <scope>NUCLEOTIDE SEQUENCE [LARGE SCALE GENOMIC DNA]</scope>
    <source>
        <strain evidence="7">LMG 30113</strain>
    </source>
</reference>
<evidence type="ECO:0000256" key="5">
    <source>
        <dbReference type="ARBA" id="ARBA00023136"/>
    </source>
</evidence>
<evidence type="ECO:0000313" key="8">
    <source>
        <dbReference type="Proteomes" id="UP000494330"/>
    </source>
</evidence>
<gene>
    <name evidence="7" type="ORF">BPA30113_05516</name>
</gene>
<protein>
    <submittedName>
        <fullName evidence="7">MFS transporter</fullName>
    </submittedName>
</protein>
<dbReference type="Gene3D" id="1.20.1250.20">
    <property type="entry name" value="MFS general substrate transporter like domains"/>
    <property type="match status" value="1"/>
</dbReference>
<dbReference type="GO" id="GO:0005886">
    <property type="term" value="C:plasma membrane"/>
    <property type="evidence" value="ECO:0007669"/>
    <property type="project" value="UniProtKB-SubCell"/>
</dbReference>
<feature type="transmembrane region" description="Helical" evidence="6">
    <location>
        <begin position="144"/>
        <end position="162"/>
    </location>
</feature>
<name>A0A6P2QCG3_9BURK</name>
<evidence type="ECO:0000256" key="3">
    <source>
        <dbReference type="ARBA" id="ARBA00022692"/>
    </source>
</evidence>
<accession>A0A6P2QCG3</accession>
<dbReference type="PANTHER" id="PTHR23513">
    <property type="entry name" value="INTEGRAL MEMBRANE EFFLUX PROTEIN-RELATED"/>
    <property type="match status" value="1"/>
</dbReference>
<keyword evidence="4 6" id="KW-1133">Transmembrane helix</keyword>
<dbReference type="InterPro" id="IPR036259">
    <property type="entry name" value="MFS_trans_sf"/>
</dbReference>
<feature type="transmembrane region" description="Helical" evidence="6">
    <location>
        <begin position="168"/>
        <end position="192"/>
    </location>
</feature>
<feature type="transmembrane region" description="Helical" evidence="6">
    <location>
        <begin position="354"/>
        <end position="376"/>
    </location>
</feature>
<dbReference type="EMBL" id="CABVQD010000025">
    <property type="protein sequence ID" value="VWC16972.1"/>
    <property type="molecule type" value="Genomic_DNA"/>
</dbReference>
<keyword evidence="3 6" id="KW-0812">Transmembrane</keyword>
<dbReference type="Pfam" id="PF07690">
    <property type="entry name" value="MFS_1"/>
    <property type="match status" value="1"/>
</dbReference>
<feature type="transmembrane region" description="Helical" evidence="6">
    <location>
        <begin position="320"/>
        <end position="342"/>
    </location>
</feature>
<feature type="transmembrane region" description="Helical" evidence="6">
    <location>
        <begin position="382"/>
        <end position="403"/>
    </location>
</feature>
<sequence>MLKNRSSDQRREVIEVARLLFAHGASTFSFRAFQLLFAWIVLRGDGAAKYLAAVVAASWIVNLVAFPLSGMMIDRYGGVRALRFSVTASFVAVLVFFGQQLSGAFNPVVAASVLIAMSALDGMMSISPNAIIASFVQGKQLTRYLGYAAGVNSLQVIVGAIIGGASVVAIGVTGALLLILVLFAASVCAVWSMSSRNCVRDRNASARGVLRETFMGFRALLKIDPEKWLCVSSVVINFVLTPFLSIVIPVFIKSMLHAPVSYLAAAEILFGAGMLLGAFSAPRLIEYGMSRLKIIISGNSMVGAGMVIVIFVNSDAIRGLVVTTIGFALSLGNVTCGSLRGYAAPNDIRGRLEAAVFACCVASIPIGSWVFGYFVATGSIVFLGRAMAIAGVAIILSQIGLLISRNTVRILTMPESELRGLYGRMYPDAFKG</sequence>
<keyword evidence="8" id="KW-1185">Reference proteome</keyword>
<organism evidence="7 8">
    <name type="scientific">Burkholderia paludis</name>
    <dbReference type="NCBI Taxonomy" id="1506587"/>
    <lineage>
        <taxon>Bacteria</taxon>
        <taxon>Pseudomonadati</taxon>
        <taxon>Pseudomonadota</taxon>
        <taxon>Betaproteobacteria</taxon>
        <taxon>Burkholderiales</taxon>
        <taxon>Burkholderiaceae</taxon>
        <taxon>Burkholderia</taxon>
        <taxon>Burkholderia cepacia complex</taxon>
    </lineage>
</organism>
<comment type="subcellular location">
    <subcellularLocation>
        <location evidence="1">Cell membrane</location>
        <topology evidence="1">Multi-pass membrane protein</topology>
    </subcellularLocation>
</comment>
<keyword evidence="2" id="KW-1003">Cell membrane</keyword>
<proteinExistence type="predicted"/>
<dbReference type="GO" id="GO:0022857">
    <property type="term" value="F:transmembrane transporter activity"/>
    <property type="evidence" value="ECO:0007669"/>
    <property type="project" value="InterPro"/>
</dbReference>
<dbReference type="InterPro" id="IPR011701">
    <property type="entry name" value="MFS"/>
</dbReference>
<dbReference type="RefSeq" id="WP_081896619.1">
    <property type="nucleotide sequence ID" value="NZ_CABVQD010000025.1"/>
</dbReference>
<dbReference type="AlphaFoldDB" id="A0A6P2QCG3"/>
<evidence type="ECO:0000256" key="1">
    <source>
        <dbReference type="ARBA" id="ARBA00004651"/>
    </source>
</evidence>
<keyword evidence="5 6" id="KW-0472">Membrane</keyword>
<evidence type="ECO:0000313" key="7">
    <source>
        <dbReference type="EMBL" id="VWC16972.1"/>
    </source>
</evidence>
<evidence type="ECO:0000256" key="4">
    <source>
        <dbReference type="ARBA" id="ARBA00022989"/>
    </source>
</evidence>